<protein>
    <submittedName>
        <fullName evidence="2">Uncharacterized protein</fullName>
    </submittedName>
</protein>
<organism evidence="2 3">
    <name type="scientific">Rhynchophorus ferrugineus</name>
    <name type="common">Red palm weevil</name>
    <name type="synonym">Curculio ferrugineus</name>
    <dbReference type="NCBI Taxonomy" id="354439"/>
    <lineage>
        <taxon>Eukaryota</taxon>
        <taxon>Metazoa</taxon>
        <taxon>Ecdysozoa</taxon>
        <taxon>Arthropoda</taxon>
        <taxon>Hexapoda</taxon>
        <taxon>Insecta</taxon>
        <taxon>Pterygota</taxon>
        <taxon>Neoptera</taxon>
        <taxon>Endopterygota</taxon>
        <taxon>Coleoptera</taxon>
        <taxon>Polyphaga</taxon>
        <taxon>Cucujiformia</taxon>
        <taxon>Curculionidae</taxon>
        <taxon>Dryophthorinae</taxon>
        <taxon>Rhynchophorus</taxon>
    </lineage>
</organism>
<name>A0A834MJ85_RHYFE</name>
<evidence type="ECO:0000313" key="2">
    <source>
        <dbReference type="EMBL" id="KAF7285251.1"/>
    </source>
</evidence>
<feature type="region of interest" description="Disordered" evidence="1">
    <location>
        <begin position="1"/>
        <end position="46"/>
    </location>
</feature>
<feature type="compositionally biased region" description="Polar residues" evidence="1">
    <location>
        <begin position="19"/>
        <end position="44"/>
    </location>
</feature>
<reference evidence="2" key="1">
    <citation type="submission" date="2020-08" db="EMBL/GenBank/DDBJ databases">
        <title>Genome sequencing and assembly of the red palm weevil Rhynchophorus ferrugineus.</title>
        <authorList>
            <person name="Dias G.B."/>
            <person name="Bergman C.M."/>
            <person name="Manee M."/>
        </authorList>
    </citation>
    <scope>NUCLEOTIDE SEQUENCE</scope>
    <source>
        <strain evidence="2">AA-2017</strain>
        <tissue evidence="2">Whole larva</tissue>
    </source>
</reference>
<evidence type="ECO:0000256" key="1">
    <source>
        <dbReference type="SAM" id="MobiDB-lite"/>
    </source>
</evidence>
<accession>A0A834MJ85</accession>
<sequence length="173" mass="19242">MTKLRSPEGEQDATDLNKHASSSPITTPQKSFGDYQTATSTAPHSRNKPCHYRRSVYCVQFACLGVVGLRVISGPIINFVYGEQASLAHRLNLFRIKRYGVERKFANFADRGVAALFLRDIIRGRIIQARDSHISGPDRCYQRQSGGHRPPPTRATTSSSSPNHSQSELIELS</sequence>
<dbReference type="Proteomes" id="UP000625711">
    <property type="component" value="Unassembled WGS sequence"/>
</dbReference>
<evidence type="ECO:0000313" key="3">
    <source>
        <dbReference type="Proteomes" id="UP000625711"/>
    </source>
</evidence>
<proteinExistence type="predicted"/>
<keyword evidence="3" id="KW-1185">Reference proteome</keyword>
<dbReference type="AlphaFoldDB" id="A0A834MJ85"/>
<feature type="compositionally biased region" description="Low complexity" evidence="1">
    <location>
        <begin position="154"/>
        <end position="167"/>
    </location>
</feature>
<feature type="region of interest" description="Disordered" evidence="1">
    <location>
        <begin position="135"/>
        <end position="173"/>
    </location>
</feature>
<dbReference type="EMBL" id="JAACXV010000058">
    <property type="protein sequence ID" value="KAF7285251.1"/>
    <property type="molecule type" value="Genomic_DNA"/>
</dbReference>
<comment type="caution">
    <text evidence="2">The sequence shown here is derived from an EMBL/GenBank/DDBJ whole genome shotgun (WGS) entry which is preliminary data.</text>
</comment>
<gene>
    <name evidence="2" type="ORF">GWI33_011381</name>
</gene>